<dbReference type="GO" id="GO:0005737">
    <property type="term" value="C:cytoplasm"/>
    <property type="evidence" value="ECO:0007669"/>
    <property type="project" value="TreeGrafter"/>
</dbReference>
<protein>
    <submittedName>
        <fullName evidence="1">PGAM-domain-containing protein</fullName>
    </submittedName>
</protein>
<dbReference type="PANTHER" id="PTHR48100">
    <property type="entry name" value="BROAD-SPECIFICITY PHOSPHATASE YOR283W-RELATED"/>
    <property type="match status" value="1"/>
</dbReference>
<dbReference type="Pfam" id="PF00300">
    <property type="entry name" value="His_Phos_1"/>
    <property type="match status" value="1"/>
</dbReference>
<evidence type="ECO:0000313" key="2">
    <source>
        <dbReference type="Proteomes" id="UP000799324"/>
    </source>
</evidence>
<dbReference type="PANTHER" id="PTHR48100:SF54">
    <property type="entry name" value="PHOSPHATASE SPAC5H10.03-RELATED"/>
    <property type="match status" value="1"/>
</dbReference>
<dbReference type="Proteomes" id="UP000799324">
    <property type="component" value="Unassembled WGS sequence"/>
</dbReference>
<dbReference type="InterPro" id="IPR029033">
    <property type="entry name" value="His_PPase_superfam"/>
</dbReference>
<dbReference type="OrthoDB" id="496981at2759"/>
<keyword evidence="2" id="KW-1185">Reference proteome</keyword>
<evidence type="ECO:0000313" key="1">
    <source>
        <dbReference type="EMBL" id="KAF2655243.1"/>
    </source>
</evidence>
<gene>
    <name evidence="1" type="ORF">K491DRAFT_679071</name>
</gene>
<proteinExistence type="predicted"/>
<dbReference type="GO" id="GO:0016791">
    <property type="term" value="F:phosphatase activity"/>
    <property type="evidence" value="ECO:0007669"/>
    <property type="project" value="TreeGrafter"/>
</dbReference>
<dbReference type="InterPro" id="IPR013078">
    <property type="entry name" value="His_Pase_superF_clade-1"/>
</dbReference>
<dbReference type="InterPro" id="IPR050275">
    <property type="entry name" value="PGM_Phosphatase"/>
</dbReference>
<name>A0A6A6T8H3_9PLEO</name>
<dbReference type="Gene3D" id="3.40.50.1240">
    <property type="entry name" value="Phosphoglycerate mutase-like"/>
    <property type="match status" value="1"/>
</dbReference>
<dbReference type="AlphaFoldDB" id="A0A6A6T8H3"/>
<dbReference type="EMBL" id="MU004352">
    <property type="protein sequence ID" value="KAF2655243.1"/>
    <property type="molecule type" value="Genomic_DNA"/>
</dbReference>
<dbReference type="CDD" id="cd07067">
    <property type="entry name" value="HP_PGM_like"/>
    <property type="match status" value="1"/>
</dbReference>
<dbReference type="SUPFAM" id="SSF53254">
    <property type="entry name" value="Phosphoglycerate mutase-like"/>
    <property type="match status" value="1"/>
</dbReference>
<organism evidence="1 2">
    <name type="scientific">Lophiostoma macrostomum CBS 122681</name>
    <dbReference type="NCBI Taxonomy" id="1314788"/>
    <lineage>
        <taxon>Eukaryota</taxon>
        <taxon>Fungi</taxon>
        <taxon>Dikarya</taxon>
        <taxon>Ascomycota</taxon>
        <taxon>Pezizomycotina</taxon>
        <taxon>Dothideomycetes</taxon>
        <taxon>Pleosporomycetidae</taxon>
        <taxon>Pleosporales</taxon>
        <taxon>Lophiostomataceae</taxon>
        <taxon>Lophiostoma</taxon>
    </lineage>
</organism>
<reference evidence="1" key="1">
    <citation type="journal article" date="2020" name="Stud. Mycol.">
        <title>101 Dothideomycetes genomes: a test case for predicting lifestyles and emergence of pathogens.</title>
        <authorList>
            <person name="Haridas S."/>
            <person name="Albert R."/>
            <person name="Binder M."/>
            <person name="Bloem J."/>
            <person name="Labutti K."/>
            <person name="Salamov A."/>
            <person name="Andreopoulos B."/>
            <person name="Baker S."/>
            <person name="Barry K."/>
            <person name="Bills G."/>
            <person name="Bluhm B."/>
            <person name="Cannon C."/>
            <person name="Castanera R."/>
            <person name="Culley D."/>
            <person name="Daum C."/>
            <person name="Ezra D."/>
            <person name="Gonzalez J."/>
            <person name="Henrissat B."/>
            <person name="Kuo A."/>
            <person name="Liang C."/>
            <person name="Lipzen A."/>
            <person name="Lutzoni F."/>
            <person name="Magnuson J."/>
            <person name="Mondo S."/>
            <person name="Nolan M."/>
            <person name="Ohm R."/>
            <person name="Pangilinan J."/>
            <person name="Park H.-J."/>
            <person name="Ramirez L."/>
            <person name="Alfaro M."/>
            <person name="Sun H."/>
            <person name="Tritt A."/>
            <person name="Yoshinaga Y."/>
            <person name="Zwiers L.-H."/>
            <person name="Turgeon B."/>
            <person name="Goodwin S."/>
            <person name="Spatafora J."/>
            <person name="Crous P."/>
            <person name="Grigoriev I."/>
        </authorList>
    </citation>
    <scope>NUCLEOTIDE SEQUENCE</scope>
    <source>
        <strain evidence="1">CBS 122681</strain>
    </source>
</reference>
<accession>A0A6A6T8H3</accession>
<sequence length="297" mass="32960">MAPKQLHLVRHAHGYHNLCIENHQLLDPLLTPQGEQQCVTLSKEMKEAALSIDCIVASPSRRALYTALLTFGDVLNSQPNLRIIALPELQETAALPCDVGLPLEELLREFEGKPIDFSRLDQDWNNKLSGPFEPLVDLIQARAQKARKFLQSRPENDVAVVTHGALLHFITEDWAGCLAGCGTGWKNCELRTYNFDMSSKDAITNATILELPEPFRRRSHDLQPLSADEQLELREVAQRTWAAEGYLVIPAAILLGSHAGALPDAALNLDKVATTFTTSPIRHYDERSTAPAVKSLM</sequence>
<dbReference type="SMART" id="SM00855">
    <property type="entry name" value="PGAM"/>
    <property type="match status" value="1"/>
</dbReference>